<evidence type="ECO:0000313" key="4">
    <source>
        <dbReference type="EMBL" id="OTG13161.1"/>
    </source>
</evidence>
<proteinExistence type="predicted"/>
<evidence type="ECO:0000256" key="1">
    <source>
        <dbReference type="SAM" id="MobiDB-lite"/>
    </source>
</evidence>
<dbReference type="PROSITE" id="PS50011">
    <property type="entry name" value="PROTEIN_KINASE_DOM"/>
    <property type="match status" value="1"/>
</dbReference>
<dbReference type="PANTHER" id="PTHR48010">
    <property type="entry name" value="OS05G0588300 PROTEIN"/>
    <property type="match status" value="1"/>
</dbReference>
<dbReference type="AlphaFoldDB" id="A0A251TT23"/>
<feature type="region of interest" description="Disordered" evidence="1">
    <location>
        <begin position="176"/>
        <end position="204"/>
    </location>
</feature>
<dbReference type="PANTHER" id="PTHR48010:SF55">
    <property type="entry name" value="OS01G0607900 PROTEIN"/>
    <property type="match status" value="1"/>
</dbReference>
<dbReference type="GO" id="GO:0004672">
    <property type="term" value="F:protein kinase activity"/>
    <property type="evidence" value="ECO:0007669"/>
    <property type="project" value="InterPro"/>
</dbReference>
<keyword evidence="5" id="KW-1185">Reference proteome</keyword>
<accession>A0A251TT23</accession>
<reference evidence="4" key="2">
    <citation type="submission" date="2017-02" db="EMBL/GenBank/DDBJ databases">
        <title>Sunflower complete genome.</title>
        <authorList>
            <person name="Langlade N."/>
            <person name="Munos S."/>
        </authorList>
    </citation>
    <scope>NUCLEOTIDE SEQUENCE [LARGE SCALE GENOMIC DNA]</scope>
    <source>
        <tissue evidence="4">Leaves</tissue>
    </source>
</reference>
<feature type="compositionally biased region" description="Polar residues" evidence="1">
    <location>
        <begin position="195"/>
        <end position="204"/>
    </location>
</feature>
<organism evidence="4 5">
    <name type="scientific">Helianthus annuus</name>
    <name type="common">Common sunflower</name>
    <dbReference type="NCBI Taxonomy" id="4232"/>
    <lineage>
        <taxon>Eukaryota</taxon>
        <taxon>Viridiplantae</taxon>
        <taxon>Streptophyta</taxon>
        <taxon>Embryophyta</taxon>
        <taxon>Tracheophyta</taxon>
        <taxon>Spermatophyta</taxon>
        <taxon>Magnoliopsida</taxon>
        <taxon>eudicotyledons</taxon>
        <taxon>Gunneridae</taxon>
        <taxon>Pentapetalae</taxon>
        <taxon>asterids</taxon>
        <taxon>campanulids</taxon>
        <taxon>Asterales</taxon>
        <taxon>Asteraceae</taxon>
        <taxon>Asteroideae</taxon>
        <taxon>Heliantheae alliance</taxon>
        <taxon>Heliantheae</taxon>
        <taxon>Helianthus</taxon>
    </lineage>
</organism>
<dbReference type="EMBL" id="CM007899">
    <property type="protein sequence ID" value="OTG13161.1"/>
    <property type="molecule type" value="Genomic_DNA"/>
</dbReference>
<reference evidence="3 5" key="1">
    <citation type="journal article" date="2017" name="Nature">
        <title>The sunflower genome provides insights into oil metabolism, flowering and Asterid evolution.</title>
        <authorList>
            <person name="Badouin H."/>
            <person name="Gouzy J."/>
            <person name="Grassa C.J."/>
            <person name="Murat F."/>
            <person name="Staton S.E."/>
            <person name="Cottret L."/>
            <person name="Lelandais-Briere C."/>
            <person name="Owens G.L."/>
            <person name="Carrere S."/>
            <person name="Mayjonade B."/>
            <person name="Legrand L."/>
            <person name="Gill N."/>
            <person name="Kane N.C."/>
            <person name="Bowers J.E."/>
            <person name="Hubner S."/>
            <person name="Bellec A."/>
            <person name="Berard A."/>
            <person name="Berges H."/>
            <person name="Blanchet N."/>
            <person name="Boniface M.C."/>
            <person name="Brunel D."/>
            <person name="Catrice O."/>
            <person name="Chaidir N."/>
            <person name="Claudel C."/>
            <person name="Donnadieu C."/>
            <person name="Faraut T."/>
            <person name="Fievet G."/>
            <person name="Helmstetter N."/>
            <person name="King M."/>
            <person name="Knapp S.J."/>
            <person name="Lai Z."/>
            <person name="Le Paslier M.C."/>
            <person name="Lippi Y."/>
            <person name="Lorenzon L."/>
            <person name="Mandel J.R."/>
            <person name="Marage G."/>
            <person name="Marchand G."/>
            <person name="Marquand E."/>
            <person name="Bret-Mestries E."/>
            <person name="Morien E."/>
            <person name="Nambeesan S."/>
            <person name="Nguyen T."/>
            <person name="Pegot-Espagnet P."/>
            <person name="Pouilly N."/>
            <person name="Raftis F."/>
            <person name="Sallet E."/>
            <person name="Schiex T."/>
            <person name="Thomas J."/>
            <person name="Vandecasteele C."/>
            <person name="Vares D."/>
            <person name="Vear F."/>
            <person name="Vautrin S."/>
            <person name="Crespi M."/>
            <person name="Mangin B."/>
            <person name="Burke J.M."/>
            <person name="Salse J."/>
            <person name="Munos S."/>
            <person name="Vincourt P."/>
            <person name="Rieseberg L.H."/>
            <person name="Langlade N.B."/>
        </authorList>
    </citation>
    <scope>NUCLEOTIDE SEQUENCE [LARGE SCALE GENOMIC DNA]</scope>
    <source>
        <strain evidence="5">cv. SF193</strain>
        <tissue evidence="3">Leaves</tissue>
    </source>
</reference>
<feature type="compositionally biased region" description="Polar residues" evidence="1">
    <location>
        <begin position="176"/>
        <end position="187"/>
    </location>
</feature>
<dbReference type="Pfam" id="PF00069">
    <property type="entry name" value="Pkinase"/>
    <property type="match status" value="1"/>
</dbReference>
<evidence type="ECO:0000259" key="2">
    <source>
        <dbReference type="PROSITE" id="PS50011"/>
    </source>
</evidence>
<dbReference type="InParanoid" id="A0A251TT23"/>
<dbReference type="InterPro" id="IPR011009">
    <property type="entry name" value="Kinase-like_dom_sf"/>
</dbReference>
<evidence type="ECO:0000313" key="5">
    <source>
        <dbReference type="Proteomes" id="UP000215914"/>
    </source>
</evidence>
<dbReference type="SUPFAM" id="SSF56112">
    <property type="entry name" value="Protein kinase-like (PK-like)"/>
    <property type="match status" value="1"/>
</dbReference>
<dbReference type="InterPro" id="IPR000719">
    <property type="entry name" value="Prot_kinase_dom"/>
</dbReference>
<feature type="domain" description="Protein kinase" evidence="2">
    <location>
        <begin position="1"/>
        <end position="172"/>
    </location>
</feature>
<dbReference type="Gene3D" id="1.10.510.10">
    <property type="entry name" value="Transferase(Phosphotransferase) domain 1"/>
    <property type="match status" value="1"/>
</dbReference>
<sequence>MQVALSTAKGLAYLHVVEDIVHGNITSSNIFLQKENENEVSLSEYGLNTLFHRSRSLTHRVTGYWAPEVLESREFTFKSDVYSFGVLLLELLTGKIPNHASLDKEGVHFSDWVGPIVCKEPKVELFDMVLTRGHNVDKMEQLLQIAKDCVLISEPNQRPSMHNVVSMMEDMLSRQSSDYNSKGYNSRRSTKTHDTLSGITVDTL</sequence>
<dbReference type="InterPro" id="IPR050994">
    <property type="entry name" value="At_inactive_RLKs"/>
</dbReference>
<protein>
    <recommendedName>
        <fullName evidence="2">Protein kinase domain-containing protein</fullName>
    </recommendedName>
</protein>
<dbReference type="GO" id="GO:0005524">
    <property type="term" value="F:ATP binding"/>
    <property type="evidence" value="ECO:0007669"/>
    <property type="project" value="InterPro"/>
</dbReference>
<reference evidence="3" key="3">
    <citation type="submission" date="2020-06" db="EMBL/GenBank/DDBJ databases">
        <title>Helianthus annuus Genome sequencing and assembly Release 2.</title>
        <authorList>
            <person name="Gouzy J."/>
            <person name="Langlade N."/>
            <person name="Munos S."/>
        </authorList>
    </citation>
    <scope>NUCLEOTIDE SEQUENCE</scope>
    <source>
        <tissue evidence="3">Leaves</tissue>
    </source>
</reference>
<dbReference type="EMBL" id="MNCJ02000325">
    <property type="protein sequence ID" value="KAF5788429.1"/>
    <property type="molecule type" value="Genomic_DNA"/>
</dbReference>
<dbReference type="OMA" id="CVLISEP"/>
<gene>
    <name evidence="4" type="ORF">HannXRQ_Chr10g0317531</name>
    <name evidence="3" type="ORF">HanXRQr2_Chr10g0463891</name>
</gene>
<name>A0A251TT23_HELAN</name>
<dbReference type="Gramene" id="mRNA:HanXRQr2_Chr10g0463891">
    <property type="protein sequence ID" value="CDS:HanXRQr2_Chr10g0463891.1"/>
    <property type="gene ID" value="HanXRQr2_Chr10g0463891"/>
</dbReference>
<evidence type="ECO:0000313" key="3">
    <source>
        <dbReference type="EMBL" id="KAF5788429.1"/>
    </source>
</evidence>
<dbReference type="Proteomes" id="UP000215914">
    <property type="component" value="Chromosome 10"/>
</dbReference>
<keyword evidence="3" id="KW-0808">Transferase</keyword>